<keyword evidence="3" id="KW-1185">Reference proteome</keyword>
<evidence type="ECO:0000313" key="2">
    <source>
        <dbReference type="EMBL" id="CAJ1955699.1"/>
    </source>
</evidence>
<dbReference type="EMBL" id="CAKOGP040001892">
    <property type="protein sequence ID" value="CAJ1955699.1"/>
    <property type="molecule type" value="Genomic_DNA"/>
</dbReference>
<gene>
    <name evidence="2" type="ORF">CYCCA115_LOCUS15880</name>
</gene>
<dbReference type="AlphaFoldDB" id="A0AAD2JJB8"/>
<evidence type="ECO:0000256" key="1">
    <source>
        <dbReference type="SAM" id="MobiDB-lite"/>
    </source>
</evidence>
<sequence length="286" mass="30343">MMSPLDSLSPVNGGLQDFPSLHFPPRDYWAEDKGGPYSNLLEDQHHGLRRSLEEAGMMTASYNVYWGATANGGCFGAFGDVTLTCSGNGVLDVMVPDDGNTDCESTSSPSQVICESPWPSSDAQVRIFSCSGKAKSDLLATASLSTAGASCSGVGYHLSALALAPYCEETVGGKVFRMTAYETCDSASTLAMLNDEDPGCANVFSCERNFCSFNLPKVTATVESIDIADHSCLLGLDEIFQPKKNDDEEETDTINNSTQPKTDSSGGNRVAFWIAMVVSATTAVVV</sequence>
<comment type="caution">
    <text evidence="2">The sequence shown here is derived from an EMBL/GenBank/DDBJ whole genome shotgun (WGS) entry which is preliminary data.</text>
</comment>
<proteinExistence type="predicted"/>
<dbReference type="Proteomes" id="UP001295423">
    <property type="component" value="Unassembled WGS sequence"/>
</dbReference>
<name>A0AAD2JJB8_9STRA</name>
<reference evidence="2" key="1">
    <citation type="submission" date="2023-08" db="EMBL/GenBank/DDBJ databases">
        <authorList>
            <person name="Audoor S."/>
            <person name="Bilcke G."/>
        </authorList>
    </citation>
    <scope>NUCLEOTIDE SEQUENCE</scope>
</reference>
<organism evidence="2 3">
    <name type="scientific">Cylindrotheca closterium</name>
    <dbReference type="NCBI Taxonomy" id="2856"/>
    <lineage>
        <taxon>Eukaryota</taxon>
        <taxon>Sar</taxon>
        <taxon>Stramenopiles</taxon>
        <taxon>Ochrophyta</taxon>
        <taxon>Bacillariophyta</taxon>
        <taxon>Bacillariophyceae</taxon>
        <taxon>Bacillariophycidae</taxon>
        <taxon>Bacillariales</taxon>
        <taxon>Bacillariaceae</taxon>
        <taxon>Cylindrotheca</taxon>
    </lineage>
</organism>
<evidence type="ECO:0000313" key="3">
    <source>
        <dbReference type="Proteomes" id="UP001295423"/>
    </source>
</evidence>
<feature type="compositionally biased region" description="Polar residues" evidence="1">
    <location>
        <begin position="253"/>
        <end position="266"/>
    </location>
</feature>
<protein>
    <submittedName>
        <fullName evidence="2">Uncharacterized protein</fullName>
    </submittedName>
</protein>
<feature type="region of interest" description="Disordered" evidence="1">
    <location>
        <begin position="244"/>
        <end position="266"/>
    </location>
</feature>
<accession>A0AAD2JJB8</accession>